<dbReference type="EMBL" id="HACG01039550">
    <property type="protein sequence ID" value="CEK86415.1"/>
    <property type="molecule type" value="Transcribed_RNA"/>
</dbReference>
<reference evidence="1" key="1">
    <citation type="submission" date="2014-12" db="EMBL/GenBank/DDBJ databases">
        <title>Insight into the proteome of Arion vulgaris.</title>
        <authorList>
            <person name="Aradska J."/>
            <person name="Bulat T."/>
            <person name="Smidak R."/>
            <person name="Sarate P."/>
            <person name="Gangsoo J."/>
            <person name="Sialana F."/>
            <person name="Bilban M."/>
            <person name="Lubec G."/>
        </authorList>
    </citation>
    <scope>NUCLEOTIDE SEQUENCE</scope>
    <source>
        <tissue evidence="1">Skin</tissue>
    </source>
</reference>
<proteinExistence type="predicted"/>
<dbReference type="AlphaFoldDB" id="A0A0B7AZC2"/>
<accession>A0A0B7AZC2</accession>
<protein>
    <submittedName>
        <fullName evidence="1">Uncharacterized protein</fullName>
    </submittedName>
</protein>
<organism evidence="1">
    <name type="scientific">Arion vulgaris</name>
    <dbReference type="NCBI Taxonomy" id="1028688"/>
    <lineage>
        <taxon>Eukaryota</taxon>
        <taxon>Metazoa</taxon>
        <taxon>Spiralia</taxon>
        <taxon>Lophotrochozoa</taxon>
        <taxon>Mollusca</taxon>
        <taxon>Gastropoda</taxon>
        <taxon>Heterobranchia</taxon>
        <taxon>Euthyneura</taxon>
        <taxon>Panpulmonata</taxon>
        <taxon>Eupulmonata</taxon>
        <taxon>Stylommatophora</taxon>
        <taxon>Helicina</taxon>
        <taxon>Arionoidea</taxon>
        <taxon>Arionidae</taxon>
        <taxon>Arion</taxon>
    </lineage>
</organism>
<evidence type="ECO:0000313" key="2">
    <source>
        <dbReference type="EMBL" id="CEK86415.1"/>
    </source>
</evidence>
<name>A0A0B7AZC2_9EUPU</name>
<gene>
    <name evidence="1" type="primary">ORF153569</name>
    <name evidence="2" type="synonym">ORF153574</name>
</gene>
<dbReference type="EMBL" id="HACG01039549">
    <property type="protein sequence ID" value="CEK86414.1"/>
    <property type="molecule type" value="Transcribed_RNA"/>
</dbReference>
<sequence>MGVIDDVMSKCTFDIAMDVEYEYLKPHLISIFPKLILQRAEGRDRASYEIMIEICDKVPKYGMDRFLQFVAALKQVNEYVFKKINNEYKVKTGNYLPGFEEVENNIFEPAASSSEISQQHVTPPIIESSSPEINSAATMDMSQSGEMSASERVNSHLISTLPAENLESNAVSGYIQYVSYGAAVPCPSDMLHQQENQIVLDSSVQLNIMEIVHLKVYYQTKTCLHLLVLSYLMELICVLGEQPC</sequence>
<evidence type="ECO:0000313" key="1">
    <source>
        <dbReference type="EMBL" id="CEK86414.1"/>
    </source>
</evidence>